<sequence length="293" mass="34915">MEESIFTYVNKFPEFRTIISDKKITHDNSDKTKCKSFKDEELKAYNDPSNSFIDTCRKIAEHHQDIINEAKSSQISLCKYVNYWIYDTLKLMPKFSHRELLNNFYEKIDKLNFCKPYRNSIDKRTYDELKELYNMYEPYINFKKESSENGNGSCEDAEKFFELYEQYAGKCKPKHNTRFCWELIKIGVDYEHHMTKATKCTDKMKRLTPIGNDILSSVLVRFAVLSLMAFVFLYLFNYISFDSWLRPSVPQAKRKKNKFVYRMHDSQDNSDMDDSRYTLAYQSSLDSQSEYSI</sequence>
<keyword evidence="1" id="KW-0472">Membrane</keyword>
<keyword evidence="1" id="KW-0812">Transmembrane</keyword>
<accession>A0A1G4EAG7</accession>
<evidence type="ECO:0000313" key="3">
    <source>
        <dbReference type="Proteomes" id="UP000196402"/>
    </source>
</evidence>
<dbReference type="VEuPathDB" id="PlasmoDB:PVX_105705"/>
<dbReference type="VEuPathDB" id="PlasmoDB:PVPAM_020026900"/>
<proteinExistence type="predicted"/>
<organism evidence="2 3">
    <name type="scientific">Plasmodium vivax</name>
    <name type="common">malaria parasite P. vivax</name>
    <dbReference type="NCBI Taxonomy" id="5855"/>
    <lineage>
        <taxon>Eukaryota</taxon>
        <taxon>Sar</taxon>
        <taxon>Alveolata</taxon>
        <taxon>Apicomplexa</taxon>
        <taxon>Aconoidasida</taxon>
        <taxon>Haemosporida</taxon>
        <taxon>Plasmodiidae</taxon>
        <taxon>Plasmodium</taxon>
        <taxon>Plasmodium (Plasmodium)</taxon>
    </lineage>
</organism>
<protein>
    <submittedName>
        <fullName evidence="2">VIR protein</fullName>
    </submittedName>
</protein>
<evidence type="ECO:0000256" key="1">
    <source>
        <dbReference type="SAM" id="Phobius"/>
    </source>
</evidence>
<dbReference type="VEuPathDB" id="PlasmoDB:PVW1_120015300"/>
<reference evidence="2 3" key="1">
    <citation type="submission" date="2016-07" db="EMBL/GenBank/DDBJ databases">
        <authorList>
            <consortium name="Pathogen Informatics"/>
        </authorList>
    </citation>
    <scope>NUCLEOTIDE SEQUENCE [LARGE SCALE GENOMIC DNA]</scope>
</reference>
<gene>
    <name evidence="2" type="ORF">PVT01_000060200</name>
</gene>
<dbReference type="VEuPathDB" id="PlasmoDB:PVP01_0004810"/>
<dbReference type="Proteomes" id="UP000196402">
    <property type="component" value="Unassembled WGS sequence"/>
</dbReference>
<keyword evidence="1" id="KW-1133">Transmembrane helix</keyword>
<name>A0A1G4EAG7_PLAVI</name>
<dbReference type="InterPro" id="IPR008780">
    <property type="entry name" value="Plasmodium_Vir"/>
</dbReference>
<feature type="transmembrane region" description="Helical" evidence="1">
    <location>
        <begin position="214"/>
        <end position="236"/>
    </location>
</feature>
<evidence type="ECO:0000313" key="2">
    <source>
        <dbReference type="EMBL" id="SCA83584.1"/>
    </source>
</evidence>
<dbReference type="Pfam" id="PF05795">
    <property type="entry name" value="Plasmodium_Vir"/>
    <property type="match status" value="1"/>
</dbReference>
<dbReference type="EMBL" id="FLYH01000155">
    <property type="protein sequence ID" value="SCA83584.1"/>
    <property type="molecule type" value="Genomic_DNA"/>
</dbReference>
<dbReference type="AlphaFoldDB" id="A0A1G4EAG7"/>